<protein>
    <recommendedName>
        <fullName evidence="2">Secreted protein CSS2 C-terminal domain-containing protein</fullName>
    </recommendedName>
</protein>
<accession>A0A0M9EPZ4</accession>
<proteinExistence type="predicted"/>
<feature type="domain" description="Secreted protein CSS2 C-terminal" evidence="2">
    <location>
        <begin position="81"/>
        <end position="171"/>
    </location>
</feature>
<keyword evidence="4" id="KW-1185">Reference proteome</keyword>
<sequence>MTSTVQSDTPFLDNFIQASAGYLIPVACLAANLGAYLNKDETKSYDILGLNVLANLFLLYAYLRGDRAASHGRRSDAQRDAVVKHASNVKTCSTFTGYAGPNREIFYRYRSTGRYCDTTAEQETIAGAIEHHIKKHGSKVCGTECLDLSHGGTWNGYLAIGPAKSFDHKAYCEPELSFGSCEQRRLSLSSP</sequence>
<dbReference type="OrthoDB" id="5059029at2759"/>
<reference evidence="3 4" key="1">
    <citation type="submission" date="2015-04" db="EMBL/GenBank/DDBJ databases">
        <title>The draft genome sequence of Fusarium langsethiae, a T-2/HT-2 mycotoxin producer.</title>
        <authorList>
            <person name="Lysoe E."/>
            <person name="Divon H.H."/>
            <person name="Terzi V."/>
            <person name="Orru L."/>
            <person name="Lamontanara A."/>
            <person name="Kolseth A.-K."/>
            <person name="Frandsen R.J."/>
            <person name="Nielsen K."/>
            <person name="Thrane U."/>
        </authorList>
    </citation>
    <scope>NUCLEOTIDE SEQUENCE [LARGE SCALE GENOMIC DNA]</scope>
    <source>
        <strain evidence="3 4">Fl201059</strain>
    </source>
</reference>
<dbReference type="AlphaFoldDB" id="A0A0M9EPZ4"/>
<dbReference type="Pfam" id="PF20521">
    <property type="entry name" value="DUF6736"/>
    <property type="match status" value="1"/>
</dbReference>
<dbReference type="Proteomes" id="UP000037904">
    <property type="component" value="Unassembled WGS sequence"/>
</dbReference>
<keyword evidence="1" id="KW-1133">Transmembrane helix</keyword>
<feature type="transmembrane region" description="Helical" evidence="1">
    <location>
        <begin position="20"/>
        <end position="38"/>
    </location>
</feature>
<gene>
    <name evidence="3" type="ORF">FLAG1_09971</name>
</gene>
<dbReference type="EMBL" id="JXCE01000454">
    <property type="protein sequence ID" value="KPA37222.1"/>
    <property type="molecule type" value="Genomic_DNA"/>
</dbReference>
<evidence type="ECO:0000259" key="2">
    <source>
        <dbReference type="Pfam" id="PF20521"/>
    </source>
</evidence>
<evidence type="ECO:0000313" key="4">
    <source>
        <dbReference type="Proteomes" id="UP000037904"/>
    </source>
</evidence>
<evidence type="ECO:0000313" key="3">
    <source>
        <dbReference type="EMBL" id="KPA37222.1"/>
    </source>
</evidence>
<keyword evidence="1" id="KW-0472">Membrane</keyword>
<dbReference type="InterPro" id="IPR046624">
    <property type="entry name" value="CSS2_C"/>
</dbReference>
<comment type="caution">
    <text evidence="3">The sequence shown here is derived from an EMBL/GenBank/DDBJ whole genome shotgun (WGS) entry which is preliminary data.</text>
</comment>
<organism evidence="3 4">
    <name type="scientific">Fusarium langsethiae</name>
    <dbReference type="NCBI Taxonomy" id="179993"/>
    <lineage>
        <taxon>Eukaryota</taxon>
        <taxon>Fungi</taxon>
        <taxon>Dikarya</taxon>
        <taxon>Ascomycota</taxon>
        <taxon>Pezizomycotina</taxon>
        <taxon>Sordariomycetes</taxon>
        <taxon>Hypocreomycetidae</taxon>
        <taxon>Hypocreales</taxon>
        <taxon>Nectriaceae</taxon>
        <taxon>Fusarium</taxon>
    </lineage>
</organism>
<name>A0A0M9EPZ4_FUSLA</name>
<feature type="transmembrane region" description="Helical" evidence="1">
    <location>
        <begin position="45"/>
        <end position="63"/>
    </location>
</feature>
<keyword evidence="1" id="KW-0812">Transmembrane</keyword>
<evidence type="ECO:0000256" key="1">
    <source>
        <dbReference type="SAM" id="Phobius"/>
    </source>
</evidence>